<accession>R7U088</accession>
<evidence type="ECO:0008006" key="6">
    <source>
        <dbReference type="Google" id="ProtNLM"/>
    </source>
</evidence>
<dbReference type="Pfam" id="PF01436">
    <property type="entry name" value="NHL"/>
    <property type="match status" value="2"/>
</dbReference>
<dbReference type="GO" id="GO:0043161">
    <property type="term" value="P:proteasome-mediated ubiquitin-dependent protein catabolic process"/>
    <property type="evidence" value="ECO:0007669"/>
    <property type="project" value="TreeGrafter"/>
</dbReference>
<dbReference type="EMBL" id="AMQN01011248">
    <property type="status" value="NOT_ANNOTATED_CDS"/>
    <property type="molecule type" value="Genomic_DNA"/>
</dbReference>
<dbReference type="OrthoDB" id="27136at2759"/>
<reference evidence="4" key="3">
    <citation type="submission" date="2015-06" db="UniProtKB">
        <authorList>
            <consortium name="EnsemblMetazoa"/>
        </authorList>
    </citation>
    <scope>IDENTIFICATION</scope>
</reference>
<evidence type="ECO:0000256" key="1">
    <source>
        <dbReference type="ARBA" id="ARBA00022737"/>
    </source>
</evidence>
<name>R7U088_CAPTE</name>
<dbReference type="GO" id="GO:0061630">
    <property type="term" value="F:ubiquitin protein ligase activity"/>
    <property type="evidence" value="ECO:0007669"/>
    <property type="project" value="TreeGrafter"/>
</dbReference>
<dbReference type="InterPro" id="IPR001258">
    <property type="entry name" value="NHL_repeat"/>
</dbReference>
<keyword evidence="1" id="KW-0677">Repeat</keyword>
<dbReference type="InterPro" id="IPR011042">
    <property type="entry name" value="6-blade_b-propeller_TolB-like"/>
</dbReference>
<feature type="repeat" description="NHL" evidence="2">
    <location>
        <begin position="144"/>
        <end position="174"/>
    </location>
</feature>
<evidence type="ECO:0000313" key="5">
    <source>
        <dbReference type="Proteomes" id="UP000014760"/>
    </source>
</evidence>
<dbReference type="PROSITE" id="PS51125">
    <property type="entry name" value="NHL"/>
    <property type="match status" value="3"/>
</dbReference>
<organism evidence="3">
    <name type="scientific">Capitella teleta</name>
    <name type="common">Polychaete worm</name>
    <dbReference type="NCBI Taxonomy" id="283909"/>
    <lineage>
        <taxon>Eukaryota</taxon>
        <taxon>Metazoa</taxon>
        <taxon>Spiralia</taxon>
        <taxon>Lophotrochozoa</taxon>
        <taxon>Annelida</taxon>
        <taxon>Polychaeta</taxon>
        <taxon>Sedentaria</taxon>
        <taxon>Scolecida</taxon>
        <taxon>Capitellidae</taxon>
        <taxon>Capitella</taxon>
    </lineage>
</organism>
<dbReference type="GO" id="GO:0000209">
    <property type="term" value="P:protein polyubiquitination"/>
    <property type="evidence" value="ECO:0007669"/>
    <property type="project" value="TreeGrafter"/>
</dbReference>
<dbReference type="Gene3D" id="2.120.10.30">
    <property type="entry name" value="TolB, C-terminal domain"/>
    <property type="match status" value="1"/>
</dbReference>
<dbReference type="PANTHER" id="PTHR24104:SF25">
    <property type="entry name" value="PROTEIN LIN-41"/>
    <property type="match status" value="1"/>
</dbReference>
<reference evidence="3 5" key="2">
    <citation type="journal article" date="2013" name="Nature">
        <title>Insights into bilaterian evolution from three spiralian genomes.</title>
        <authorList>
            <person name="Simakov O."/>
            <person name="Marletaz F."/>
            <person name="Cho S.J."/>
            <person name="Edsinger-Gonzales E."/>
            <person name="Havlak P."/>
            <person name="Hellsten U."/>
            <person name="Kuo D.H."/>
            <person name="Larsson T."/>
            <person name="Lv J."/>
            <person name="Arendt D."/>
            <person name="Savage R."/>
            <person name="Osoegawa K."/>
            <person name="de Jong P."/>
            <person name="Grimwood J."/>
            <person name="Chapman J.A."/>
            <person name="Shapiro H."/>
            <person name="Aerts A."/>
            <person name="Otillar R.P."/>
            <person name="Terry A.Y."/>
            <person name="Boore J.L."/>
            <person name="Grigoriev I.V."/>
            <person name="Lindberg D.R."/>
            <person name="Seaver E.C."/>
            <person name="Weisblat D.A."/>
            <person name="Putnam N.H."/>
            <person name="Rokhsar D.S."/>
        </authorList>
    </citation>
    <scope>NUCLEOTIDE SEQUENCE</scope>
    <source>
        <strain evidence="3 5">I ESC-2004</strain>
    </source>
</reference>
<dbReference type="OMA" id="NIIVAHW"/>
<keyword evidence="5" id="KW-1185">Reference proteome</keyword>
<evidence type="ECO:0000256" key="2">
    <source>
        <dbReference type="PROSITE-ProRule" id="PRU00504"/>
    </source>
</evidence>
<feature type="non-terminal residue" evidence="3">
    <location>
        <position position="205"/>
    </location>
</feature>
<feature type="non-terminal residue" evidence="3">
    <location>
        <position position="1"/>
    </location>
</feature>
<reference evidence="5" key="1">
    <citation type="submission" date="2012-12" db="EMBL/GenBank/DDBJ databases">
        <authorList>
            <person name="Hellsten U."/>
            <person name="Grimwood J."/>
            <person name="Chapman J.A."/>
            <person name="Shapiro H."/>
            <person name="Aerts A."/>
            <person name="Otillar R.P."/>
            <person name="Terry A.Y."/>
            <person name="Boore J.L."/>
            <person name="Simakov O."/>
            <person name="Marletaz F."/>
            <person name="Cho S.-J."/>
            <person name="Edsinger-Gonzales E."/>
            <person name="Havlak P."/>
            <person name="Kuo D.-H."/>
            <person name="Larsson T."/>
            <person name="Lv J."/>
            <person name="Arendt D."/>
            <person name="Savage R."/>
            <person name="Osoegawa K."/>
            <person name="de Jong P."/>
            <person name="Lindberg D.R."/>
            <person name="Seaver E.C."/>
            <person name="Weisblat D.A."/>
            <person name="Putnam N.H."/>
            <person name="Grigoriev I.V."/>
            <person name="Rokhsar D.S."/>
        </authorList>
    </citation>
    <scope>NUCLEOTIDE SEQUENCE</scope>
    <source>
        <strain evidence="5">I ESC-2004</strain>
    </source>
</reference>
<feature type="repeat" description="NHL" evidence="2">
    <location>
        <begin position="1"/>
        <end position="37"/>
    </location>
</feature>
<dbReference type="SUPFAM" id="SSF101898">
    <property type="entry name" value="NHL repeat"/>
    <property type="match status" value="1"/>
</dbReference>
<sequence>GSAPGEIKCPSDVAFLFDGSVVIADRDNARLQIFDGQGNFVKTIGSLRFKPRRLSVLKNGNIAVTDAAENCVKVFDMSGACVTSWGKKWYKSVFKSPCGIAVNSAQQLIVSDMERHTLSVFSVEGKLIRHLQSDGPADIHNACLEYPNGVCTDANGDIYVADWGTHCVSKFTRDGDFVEHVLTREDGLYHPAGVAVSGSSIAVTA</sequence>
<dbReference type="HOGENOM" id="CLU_008645_2_3_1"/>
<evidence type="ECO:0000313" key="3">
    <source>
        <dbReference type="EMBL" id="ELT96620.1"/>
    </source>
</evidence>
<dbReference type="EnsemblMetazoa" id="CapteT37323">
    <property type="protein sequence ID" value="CapteP37323"/>
    <property type="gene ID" value="CapteG37323"/>
</dbReference>
<feature type="repeat" description="NHL" evidence="2">
    <location>
        <begin position="51"/>
        <end position="78"/>
    </location>
</feature>
<dbReference type="STRING" id="283909.R7U088"/>
<dbReference type="Proteomes" id="UP000014760">
    <property type="component" value="Unassembled WGS sequence"/>
</dbReference>
<dbReference type="AlphaFoldDB" id="R7U088"/>
<protein>
    <recommendedName>
        <fullName evidence="6">SMP-30/Gluconolactonase/LRE-like region domain-containing protein</fullName>
    </recommendedName>
</protein>
<evidence type="ECO:0000313" key="4">
    <source>
        <dbReference type="EnsemblMetazoa" id="CapteP37323"/>
    </source>
</evidence>
<dbReference type="InterPro" id="IPR050952">
    <property type="entry name" value="TRIM-NHL_E3_ligases"/>
</dbReference>
<dbReference type="PANTHER" id="PTHR24104">
    <property type="entry name" value="E3 UBIQUITIN-PROTEIN LIGASE NHLRC1-RELATED"/>
    <property type="match status" value="1"/>
</dbReference>
<proteinExistence type="predicted"/>
<gene>
    <name evidence="3" type="ORF">CAPTEDRAFT_37323</name>
</gene>
<dbReference type="EMBL" id="KB308778">
    <property type="protein sequence ID" value="ELT96620.1"/>
    <property type="molecule type" value="Genomic_DNA"/>
</dbReference>
<dbReference type="CDD" id="cd05819">
    <property type="entry name" value="NHL"/>
    <property type="match status" value="1"/>
</dbReference>